<protein>
    <submittedName>
        <fullName evidence="2">Uncharacterized protein</fullName>
    </submittedName>
</protein>
<feature type="compositionally biased region" description="Basic and acidic residues" evidence="1">
    <location>
        <begin position="206"/>
        <end position="218"/>
    </location>
</feature>
<feature type="region of interest" description="Disordered" evidence="1">
    <location>
        <begin position="305"/>
        <end position="325"/>
    </location>
</feature>
<feature type="compositionally biased region" description="Polar residues" evidence="1">
    <location>
        <begin position="143"/>
        <end position="174"/>
    </location>
</feature>
<accession>A0A9D4KST4</accession>
<keyword evidence="3" id="KW-1185">Reference proteome</keyword>
<proteinExistence type="predicted"/>
<evidence type="ECO:0000313" key="2">
    <source>
        <dbReference type="EMBL" id="KAH3845390.1"/>
    </source>
</evidence>
<sequence>MLPGLISPEIVSLPSVRTMEESLFPPIARKSAISVASENDPNDYCNPPSQRDRKSLTTRGSVPGSFSASPMKFPAIDRANSTSIASLPGSRANRHRTSNRELRANYCRSPSCPSNLGLTRTDNRVEFKKFNRNLSHTDAESSDVGSTDVENTTSKLPSIFTNDNAGSPEINNVTTRRERNKTDKLNSLSLRRSDSFFNAFPQNNIDNRRQFSNRDTEQRQGQTAALLLPLRPNAQTNKKKKKRRARKLSDSDVDAMDTTPRNGAVDNTTKPADGGDSDLALNIISRESERYDEDLETTPRAIEISSSRKVKQWMSNNQKEGHIKV</sequence>
<evidence type="ECO:0000313" key="3">
    <source>
        <dbReference type="Proteomes" id="UP000828390"/>
    </source>
</evidence>
<dbReference type="AlphaFoldDB" id="A0A9D4KST4"/>
<dbReference type="EMBL" id="JAIWYP010000003">
    <property type="protein sequence ID" value="KAH3845390.1"/>
    <property type="molecule type" value="Genomic_DNA"/>
</dbReference>
<feature type="compositionally biased region" description="Polar residues" evidence="1">
    <location>
        <begin position="57"/>
        <end position="68"/>
    </location>
</feature>
<dbReference type="Proteomes" id="UP000828390">
    <property type="component" value="Unassembled WGS sequence"/>
</dbReference>
<evidence type="ECO:0000256" key="1">
    <source>
        <dbReference type="SAM" id="MobiDB-lite"/>
    </source>
</evidence>
<dbReference type="OrthoDB" id="6154849at2759"/>
<organism evidence="2 3">
    <name type="scientific">Dreissena polymorpha</name>
    <name type="common">Zebra mussel</name>
    <name type="synonym">Mytilus polymorpha</name>
    <dbReference type="NCBI Taxonomy" id="45954"/>
    <lineage>
        <taxon>Eukaryota</taxon>
        <taxon>Metazoa</taxon>
        <taxon>Spiralia</taxon>
        <taxon>Lophotrochozoa</taxon>
        <taxon>Mollusca</taxon>
        <taxon>Bivalvia</taxon>
        <taxon>Autobranchia</taxon>
        <taxon>Heteroconchia</taxon>
        <taxon>Euheterodonta</taxon>
        <taxon>Imparidentia</taxon>
        <taxon>Neoheterodontei</taxon>
        <taxon>Myida</taxon>
        <taxon>Dreissenoidea</taxon>
        <taxon>Dreissenidae</taxon>
        <taxon>Dreissena</taxon>
    </lineage>
</organism>
<feature type="region of interest" description="Disordered" evidence="1">
    <location>
        <begin position="37"/>
        <end position="72"/>
    </location>
</feature>
<reference evidence="2" key="2">
    <citation type="submission" date="2020-11" db="EMBL/GenBank/DDBJ databases">
        <authorList>
            <person name="McCartney M.A."/>
            <person name="Auch B."/>
            <person name="Kono T."/>
            <person name="Mallez S."/>
            <person name="Becker A."/>
            <person name="Gohl D.M."/>
            <person name="Silverstein K.A.T."/>
            <person name="Koren S."/>
            <person name="Bechman K.B."/>
            <person name="Herman A."/>
            <person name="Abrahante J.E."/>
            <person name="Garbe J."/>
        </authorList>
    </citation>
    <scope>NUCLEOTIDE SEQUENCE</scope>
    <source>
        <strain evidence="2">Duluth1</strain>
        <tissue evidence="2">Whole animal</tissue>
    </source>
</reference>
<reference evidence="2" key="1">
    <citation type="journal article" date="2019" name="bioRxiv">
        <title>The Genome of the Zebra Mussel, Dreissena polymorpha: A Resource for Invasive Species Research.</title>
        <authorList>
            <person name="McCartney M.A."/>
            <person name="Auch B."/>
            <person name="Kono T."/>
            <person name="Mallez S."/>
            <person name="Zhang Y."/>
            <person name="Obille A."/>
            <person name="Becker A."/>
            <person name="Abrahante J.E."/>
            <person name="Garbe J."/>
            <person name="Badalamenti J.P."/>
            <person name="Herman A."/>
            <person name="Mangelson H."/>
            <person name="Liachko I."/>
            <person name="Sullivan S."/>
            <person name="Sone E.D."/>
            <person name="Koren S."/>
            <person name="Silverstein K.A.T."/>
            <person name="Beckman K.B."/>
            <person name="Gohl D.M."/>
        </authorList>
    </citation>
    <scope>NUCLEOTIDE SEQUENCE</scope>
    <source>
        <strain evidence="2">Duluth1</strain>
        <tissue evidence="2">Whole animal</tissue>
    </source>
</reference>
<feature type="region of interest" description="Disordered" evidence="1">
    <location>
        <begin position="137"/>
        <end position="280"/>
    </location>
</feature>
<comment type="caution">
    <text evidence="2">The sequence shown here is derived from an EMBL/GenBank/DDBJ whole genome shotgun (WGS) entry which is preliminary data.</text>
</comment>
<gene>
    <name evidence="2" type="ORF">DPMN_087670</name>
</gene>
<feature type="compositionally biased region" description="Basic and acidic residues" evidence="1">
    <location>
        <begin position="175"/>
        <end position="184"/>
    </location>
</feature>
<name>A0A9D4KST4_DREPO</name>
<feature type="compositionally biased region" description="Polar residues" evidence="1">
    <location>
        <begin position="259"/>
        <end position="270"/>
    </location>
</feature>
<feature type="compositionally biased region" description="Basic residues" evidence="1">
    <location>
        <begin position="237"/>
        <end position="246"/>
    </location>
</feature>